<name>A0A2P5BWX2_PARAD</name>
<keyword evidence="1" id="KW-0479">Metal-binding</keyword>
<keyword evidence="4" id="KW-0041">Annexin</keyword>
<dbReference type="InterPro" id="IPR001464">
    <property type="entry name" value="Annexin"/>
</dbReference>
<evidence type="ECO:0000256" key="4">
    <source>
        <dbReference type="ARBA" id="ARBA00023216"/>
    </source>
</evidence>
<evidence type="ECO:0000256" key="2">
    <source>
        <dbReference type="ARBA" id="ARBA00022737"/>
    </source>
</evidence>
<dbReference type="Gene3D" id="1.10.220.10">
    <property type="entry name" value="Annexin"/>
    <property type="match status" value="3"/>
</dbReference>
<dbReference type="Pfam" id="PF00191">
    <property type="entry name" value="Annexin"/>
    <property type="match status" value="3"/>
</dbReference>
<dbReference type="EMBL" id="JXTB01000208">
    <property type="protein sequence ID" value="PON53288.1"/>
    <property type="molecule type" value="Genomic_DNA"/>
</dbReference>
<dbReference type="FunFam" id="1.10.220.10:FF:000014">
    <property type="entry name" value="annexin D4"/>
    <property type="match status" value="1"/>
</dbReference>
<evidence type="ECO:0000256" key="1">
    <source>
        <dbReference type="ARBA" id="ARBA00022723"/>
    </source>
</evidence>
<protein>
    <submittedName>
        <fullName evidence="6">Annexin</fullName>
    </submittedName>
</protein>
<dbReference type="OrthoDB" id="37886at2759"/>
<proteinExistence type="predicted"/>
<evidence type="ECO:0000313" key="7">
    <source>
        <dbReference type="Proteomes" id="UP000237105"/>
    </source>
</evidence>
<dbReference type="AlphaFoldDB" id="A0A2P5BWX2"/>
<keyword evidence="7" id="KW-1185">Reference proteome</keyword>
<keyword evidence="5" id="KW-0111">Calcium/phospholipid-binding</keyword>
<dbReference type="GO" id="GO:0005886">
    <property type="term" value="C:plasma membrane"/>
    <property type="evidence" value="ECO:0007669"/>
    <property type="project" value="TreeGrafter"/>
</dbReference>
<dbReference type="GO" id="GO:0005737">
    <property type="term" value="C:cytoplasm"/>
    <property type="evidence" value="ECO:0007669"/>
    <property type="project" value="TreeGrafter"/>
</dbReference>
<dbReference type="SMART" id="SM00335">
    <property type="entry name" value="ANX"/>
    <property type="match status" value="3"/>
</dbReference>
<dbReference type="GO" id="GO:0009414">
    <property type="term" value="P:response to water deprivation"/>
    <property type="evidence" value="ECO:0007669"/>
    <property type="project" value="TreeGrafter"/>
</dbReference>
<dbReference type="STRING" id="3476.A0A2P5BWX2"/>
<feature type="non-terminal residue" evidence="6">
    <location>
        <position position="1"/>
    </location>
</feature>
<dbReference type="GO" id="GO:0001786">
    <property type="term" value="F:phosphatidylserine binding"/>
    <property type="evidence" value="ECO:0007669"/>
    <property type="project" value="TreeGrafter"/>
</dbReference>
<dbReference type="InterPro" id="IPR018502">
    <property type="entry name" value="Annexin_repeat"/>
</dbReference>
<evidence type="ECO:0000256" key="3">
    <source>
        <dbReference type="ARBA" id="ARBA00022837"/>
    </source>
</evidence>
<dbReference type="GO" id="GO:0009409">
    <property type="term" value="P:response to cold"/>
    <property type="evidence" value="ECO:0007669"/>
    <property type="project" value="TreeGrafter"/>
</dbReference>
<dbReference type="GO" id="GO:0009408">
    <property type="term" value="P:response to heat"/>
    <property type="evidence" value="ECO:0007669"/>
    <property type="project" value="TreeGrafter"/>
</dbReference>
<dbReference type="Proteomes" id="UP000237105">
    <property type="component" value="Unassembled WGS sequence"/>
</dbReference>
<dbReference type="SUPFAM" id="SSF47874">
    <property type="entry name" value="Annexin"/>
    <property type="match status" value="1"/>
</dbReference>
<dbReference type="FunFam" id="1.10.220.10:FF:000021">
    <property type="entry name" value="annexin D4"/>
    <property type="match status" value="1"/>
</dbReference>
<reference evidence="7" key="1">
    <citation type="submission" date="2016-06" db="EMBL/GenBank/DDBJ databases">
        <title>Parallel loss of symbiosis genes in relatives of nitrogen-fixing non-legume Parasponia.</title>
        <authorList>
            <person name="Van Velzen R."/>
            <person name="Holmer R."/>
            <person name="Bu F."/>
            <person name="Rutten L."/>
            <person name="Van Zeijl A."/>
            <person name="Liu W."/>
            <person name="Santuari L."/>
            <person name="Cao Q."/>
            <person name="Sharma T."/>
            <person name="Shen D."/>
            <person name="Roswanjaya Y."/>
            <person name="Wardhani T."/>
            <person name="Kalhor M.S."/>
            <person name="Jansen J."/>
            <person name="Van den Hoogen J."/>
            <person name="Gungor B."/>
            <person name="Hartog M."/>
            <person name="Hontelez J."/>
            <person name="Verver J."/>
            <person name="Yang W.-C."/>
            <person name="Schijlen E."/>
            <person name="Repin R."/>
            <person name="Schilthuizen M."/>
            <person name="Schranz E."/>
            <person name="Heidstra R."/>
            <person name="Miyata K."/>
            <person name="Fedorova E."/>
            <person name="Kohlen W."/>
            <person name="Bisseling T."/>
            <person name="Smit S."/>
            <person name="Geurts R."/>
        </authorList>
    </citation>
    <scope>NUCLEOTIDE SEQUENCE [LARGE SCALE GENOMIC DNA]</scope>
    <source>
        <strain evidence="7">cv. WU1-14</strain>
    </source>
</reference>
<dbReference type="GO" id="GO:0009651">
    <property type="term" value="P:response to salt stress"/>
    <property type="evidence" value="ECO:0007669"/>
    <property type="project" value="TreeGrafter"/>
</dbReference>
<organism evidence="6 7">
    <name type="scientific">Parasponia andersonii</name>
    <name type="common">Sponia andersonii</name>
    <dbReference type="NCBI Taxonomy" id="3476"/>
    <lineage>
        <taxon>Eukaryota</taxon>
        <taxon>Viridiplantae</taxon>
        <taxon>Streptophyta</taxon>
        <taxon>Embryophyta</taxon>
        <taxon>Tracheophyta</taxon>
        <taxon>Spermatophyta</taxon>
        <taxon>Magnoliopsida</taxon>
        <taxon>eudicotyledons</taxon>
        <taxon>Gunneridae</taxon>
        <taxon>Pentapetalae</taxon>
        <taxon>rosids</taxon>
        <taxon>fabids</taxon>
        <taxon>Rosales</taxon>
        <taxon>Cannabaceae</taxon>
        <taxon>Parasponia</taxon>
    </lineage>
</organism>
<gene>
    <name evidence="6" type="ORF">PanWU01x14_202950</name>
</gene>
<evidence type="ECO:0000313" key="6">
    <source>
        <dbReference type="EMBL" id="PON53288.1"/>
    </source>
</evidence>
<keyword evidence="2" id="KW-0677">Repeat</keyword>
<dbReference type="GO" id="GO:0005544">
    <property type="term" value="F:calcium-dependent phospholipid binding"/>
    <property type="evidence" value="ECO:0007669"/>
    <property type="project" value="UniProtKB-KW"/>
</dbReference>
<dbReference type="InterPro" id="IPR037104">
    <property type="entry name" value="Annexin_sf"/>
</dbReference>
<accession>A0A2P5BWX2</accession>
<comment type="caution">
    <text evidence="6">The sequence shown here is derived from an EMBL/GenBank/DDBJ whole genome shotgun (WGS) entry which is preliminary data.</text>
</comment>
<dbReference type="PROSITE" id="PS51897">
    <property type="entry name" value="ANNEXIN_2"/>
    <property type="match status" value="2"/>
</dbReference>
<dbReference type="FunFam" id="1.10.220.10:FF:000006">
    <property type="entry name" value="Annexin"/>
    <property type="match status" value="1"/>
</dbReference>
<sequence>SSLLTFVGYLIKVHLYRMAPSNEVQLVIKAFSGLGVDEKSLITILGKWEPEQKYSFRLGFSCFFIQDECHFERWRDDIIKCLRQEFLRFKNAVILWTTHPWERDARLANKAMKNCSQSHLLVEITCTRSSEELLGTRRAYHSLFDRSIEEDVAECIKGSERKLLVKLVSAYRYEGKKVNDDHAKYDAKALAKAIKNPNIKSLLEDDDVLRVLTTRSKPHLKKVCEHYNKIFGKNLDEEFDPHKRLKETLQCLCTPYKYFTKVLDAALKNDADKKVKKALTRVIVTRADIDIKQIIDEFQIQYGVALTTKIQETANGNYKDFLLTLVAKGNEKPWKSVCCKDMSLISM</sequence>
<dbReference type="PRINTS" id="PR00196">
    <property type="entry name" value="ANNEXIN"/>
</dbReference>
<dbReference type="PANTHER" id="PTHR10502">
    <property type="entry name" value="ANNEXIN"/>
    <property type="match status" value="1"/>
</dbReference>
<dbReference type="GO" id="GO:0005509">
    <property type="term" value="F:calcium ion binding"/>
    <property type="evidence" value="ECO:0007669"/>
    <property type="project" value="InterPro"/>
</dbReference>
<evidence type="ECO:0000256" key="5">
    <source>
        <dbReference type="ARBA" id="ARBA00023302"/>
    </source>
</evidence>
<keyword evidence="3" id="KW-0106">Calcium</keyword>
<dbReference type="PANTHER" id="PTHR10502:SF196">
    <property type="entry name" value="ANNEXIN D4"/>
    <property type="match status" value="1"/>
</dbReference>